<comment type="subcellular location">
    <subcellularLocation>
        <location evidence="1">Peroxisome</location>
    </subcellularLocation>
</comment>
<comment type="catalytic activity">
    <reaction evidence="11">
        <text>an acyl-CoA + acetyl-CoA = a 3-oxoacyl-CoA + CoA</text>
        <dbReference type="Rhea" id="RHEA:21564"/>
        <dbReference type="ChEBI" id="CHEBI:57287"/>
        <dbReference type="ChEBI" id="CHEBI:57288"/>
        <dbReference type="ChEBI" id="CHEBI:58342"/>
        <dbReference type="ChEBI" id="CHEBI:90726"/>
        <dbReference type="EC" id="2.3.1.16"/>
    </reaction>
</comment>
<dbReference type="FunFam" id="3.40.47.10:FF:000010">
    <property type="entry name" value="Acetyl-CoA acetyltransferase (Thiolase)"/>
    <property type="match status" value="1"/>
</dbReference>
<evidence type="ECO:0000256" key="7">
    <source>
        <dbReference type="ARBA" id="ARBA00023098"/>
    </source>
</evidence>
<dbReference type="InterPro" id="IPR020613">
    <property type="entry name" value="Thiolase_CS"/>
</dbReference>
<evidence type="ECO:0000256" key="12">
    <source>
        <dbReference type="PIRSR" id="PIRSR000429-1"/>
    </source>
</evidence>
<reference evidence="16" key="1">
    <citation type="submission" date="2020-01" db="EMBL/GenBank/DDBJ databases">
        <title>Genome Sequencing of Three Apophysomyces-Like Fungal Strains Confirms a Novel Fungal Genus in the Mucoromycota with divergent Burkholderia-like Endosymbiotic Bacteria.</title>
        <authorList>
            <person name="Stajich J.E."/>
            <person name="Macias A.M."/>
            <person name="Carter-House D."/>
            <person name="Lovett B."/>
            <person name="Kasson L.R."/>
            <person name="Berry K."/>
            <person name="Grigoriev I."/>
            <person name="Chang Y."/>
            <person name="Spatafora J."/>
            <person name="Kasson M.T."/>
        </authorList>
    </citation>
    <scope>NUCLEOTIDE SEQUENCE</scope>
    <source>
        <strain evidence="16">NRRL A-21654</strain>
    </source>
</reference>
<dbReference type="GO" id="GO:0006635">
    <property type="term" value="P:fatty acid beta-oxidation"/>
    <property type="evidence" value="ECO:0007669"/>
    <property type="project" value="TreeGrafter"/>
</dbReference>
<feature type="active site" description="Proton acceptor" evidence="12">
    <location>
        <position position="366"/>
    </location>
</feature>
<sequence length="410" mass="42878">MSSLPYPIRLPVLQEAQLTRVGNNLNPEDVVIVSAVRTALTKGRKGGFKDLLADELLSTVLRATIERTGIDPALVQDICVGNVAANGGLATPSRMAALYAGFPETTSVSTLNRQCSSGLQACVQIASAIQAGLIDIGIGAGVESMTHDYFSRKITTSERIAKEAPAAADCKLPMGITSENVAADFGITRTEQDAFSVESHRKAAAAQAADLFKEEIVPVTVETEDGKTVVIDKDEGVRPNTTLEALSRLKPAFTPTGSTTAGNASQISDGAAAVLFMKRKTAQKLGLPILGRYITSAVVGVPPRVMGIGPAFAIPVAVERAGLKLEDVDIFEINEAFASQAIYTVKKLGIPLEKVNPKGGAIALGHPLGATGARQIATLLPELKRQGKKIGVTSMCIGSGMGMAAVFELE</sequence>
<gene>
    <name evidence="16" type="primary">POT1_2</name>
    <name evidence="16" type="ORF">EC973_002762</name>
</gene>
<comment type="pathway">
    <text evidence="2">Lipid metabolism; fatty acid metabolism.</text>
</comment>
<dbReference type="PROSITE" id="PS00737">
    <property type="entry name" value="THIOLASE_2"/>
    <property type="match status" value="1"/>
</dbReference>
<feature type="active site" description="Proton acceptor" evidence="12">
    <location>
        <position position="396"/>
    </location>
</feature>
<evidence type="ECO:0000259" key="15">
    <source>
        <dbReference type="Pfam" id="PF02803"/>
    </source>
</evidence>
<dbReference type="AlphaFoldDB" id="A0A8H7BW19"/>
<comment type="similarity">
    <text evidence="3 13">Belongs to the thiolase-like superfamily. Thiolase family.</text>
</comment>
<dbReference type="InterPro" id="IPR020610">
    <property type="entry name" value="Thiolase_AS"/>
</dbReference>
<evidence type="ECO:0000259" key="14">
    <source>
        <dbReference type="Pfam" id="PF00108"/>
    </source>
</evidence>
<dbReference type="GO" id="GO:0005777">
    <property type="term" value="C:peroxisome"/>
    <property type="evidence" value="ECO:0007669"/>
    <property type="project" value="UniProtKB-SubCell"/>
</dbReference>
<evidence type="ECO:0000256" key="3">
    <source>
        <dbReference type="ARBA" id="ARBA00010982"/>
    </source>
</evidence>
<dbReference type="GO" id="GO:0010124">
    <property type="term" value="P:phenylacetate catabolic process"/>
    <property type="evidence" value="ECO:0007669"/>
    <property type="project" value="TreeGrafter"/>
</dbReference>
<evidence type="ECO:0000256" key="10">
    <source>
        <dbReference type="ARBA" id="ARBA00024073"/>
    </source>
</evidence>
<dbReference type="GO" id="GO:0003988">
    <property type="term" value="F:acetyl-CoA C-acyltransferase activity"/>
    <property type="evidence" value="ECO:0007669"/>
    <property type="project" value="UniProtKB-EC"/>
</dbReference>
<organism evidence="16 17">
    <name type="scientific">Apophysomyces ossiformis</name>
    <dbReference type="NCBI Taxonomy" id="679940"/>
    <lineage>
        <taxon>Eukaryota</taxon>
        <taxon>Fungi</taxon>
        <taxon>Fungi incertae sedis</taxon>
        <taxon>Mucoromycota</taxon>
        <taxon>Mucoromycotina</taxon>
        <taxon>Mucoromycetes</taxon>
        <taxon>Mucorales</taxon>
        <taxon>Mucorineae</taxon>
        <taxon>Mucoraceae</taxon>
        <taxon>Apophysomyces</taxon>
    </lineage>
</organism>
<keyword evidence="9 13" id="KW-0012">Acyltransferase</keyword>
<keyword evidence="4 13" id="KW-0808">Transferase</keyword>
<protein>
    <recommendedName>
        <fullName evidence="10">acetyl-CoA C-acyltransferase</fullName>
        <ecNumber evidence="10">2.3.1.16</ecNumber>
    </recommendedName>
</protein>
<dbReference type="InterPro" id="IPR002155">
    <property type="entry name" value="Thiolase"/>
</dbReference>
<keyword evidence="17" id="KW-1185">Reference proteome</keyword>
<dbReference type="InterPro" id="IPR020616">
    <property type="entry name" value="Thiolase_N"/>
</dbReference>
<dbReference type="NCBIfam" id="TIGR01930">
    <property type="entry name" value="AcCoA-C-Actrans"/>
    <property type="match status" value="1"/>
</dbReference>
<evidence type="ECO:0000256" key="8">
    <source>
        <dbReference type="ARBA" id="ARBA00023140"/>
    </source>
</evidence>
<keyword evidence="5" id="KW-0276">Fatty acid metabolism</keyword>
<feature type="domain" description="Thiolase C-terminal" evidence="15">
    <location>
        <begin position="289"/>
        <end position="408"/>
    </location>
</feature>
<evidence type="ECO:0000256" key="2">
    <source>
        <dbReference type="ARBA" id="ARBA00004872"/>
    </source>
</evidence>
<dbReference type="Pfam" id="PF00108">
    <property type="entry name" value="Thiolase_N"/>
    <property type="match status" value="1"/>
</dbReference>
<dbReference type="OrthoDB" id="5404651at2759"/>
<dbReference type="InterPro" id="IPR020617">
    <property type="entry name" value="Thiolase_C"/>
</dbReference>
<dbReference type="InterPro" id="IPR050215">
    <property type="entry name" value="Thiolase-like_sf_Thiolase"/>
</dbReference>
<feature type="domain" description="Thiolase N-terminal" evidence="14">
    <location>
        <begin position="30"/>
        <end position="279"/>
    </location>
</feature>
<dbReference type="SUPFAM" id="SSF53901">
    <property type="entry name" value="Thiolase-like"/>
    <property type="match status" value="2"/>
</dbReference>
<accession>A0A8H7BW19</accession>
<dbReference type="PANTHER" id="PTHR43853:SF8">
    <property type="entry name" value="3-KETOACYL-COA THIOLASE, PEROXISOMAL"/>
    <property type="match status" value="1"/>
</dbReference>
<evidence type="ECO:0000256" key="13">
    <source>
        <dbReference type="RuleBase" id="RU003557"/>
    </source>
</evidence>
<dbReference type="CDD" id="cd00751">
    <property type="entry name" value="thiolase"/>
    <property type="match status" value="1"/>
</dbReference>
<dbReference type="EMBL" id="JABAYA010000018">
    <property type="protein sequence ID" value="KAF7730154.1"/>
    <property type="molecule type" value="Genomic_DNA"/>
</dbReference>
<evidence type="ECO:0000256" key="6">
    <source>
        <dbReference type="ARBA" id="ARBA00022946"/>
    </source>
</evidence>
<evidence type="ECO:0000256" key="4">
    <source>
        <dbReference type="ARBA" id="ARBA00022679"/>
    </source>
</evidence>
<evidence type="ECO:0000256" key="1">
    <source>
        <dbReference type="ARBA" id="ARBA00004275"/>
    </source>
</evidence>
<dbReference type="Proteomes" id="UP000605846">
    <property type="component" value="Unassembled WGS sequence"/>
</dbReference>
<name>A0A8H7BW19_9FUNG</name>
<dbReference type="PIRSF" id="PIRSF000429">
    <property type="entry name" value="Ac-CoA_Ac_transf"/>
    <property type="match status" value="1"/>
</dbReference>
<dbReference type="PROSITE" id="PS00099">
    <property type="entry name" value="THIOLASE_3"/>
    <property type="match status" value="1"/>
</dbReference>
<evidence type="ECO:0000313" key="16">
    <source>
        <dbReference type="EMBL" id="KAF7730154.1"/>
    </source>
</evidence>
<keyword evidence="7" id="KW-0443">Lipid metabolism</keyword>
<dbReference type="EC" id="2.3.1.16" evidence="10"/>
<keyword evidence="8" id="KW-0576">Peroxisome</keyword>
<evidence type="ECO:0000313" key="17">
    <source>
        <dbReference type="Proteomes" id="UP000605846"/>
    </source>
</evidence>
<dbReference type="InterPro" id="IPR016039">
    <property type="entry name" value="Thiolase-like"/>
</dbReference>
<comment type="caution">
    <text evidence="16">The sequence shown here is derived from an EMBL/GenBank/DDBJ whole genome shotgun (WGS) entry which is preliminary data.</text>
</comment>
<dbReference type="PANTHER" id="PTHR43853">
    <property type="entry name" value="3-KETOACYL-COA THIOLASE, PEROXISOMAL"/>
    <property type="match status" value="1"/>
</dbReference>
<dbReference type="Gene3D" id="3.40.47.10">
    <property type="match status" value="2"/>
</dbReference>
<feature type="active site" description="Acyl-thioester intermediate" evidence="12">
    <location>
        <position position="115"/>
    </location>
</feature>
<proteinExistence type="inferred from homology"/>
<evidence type="ECO:0000256" key="5">
    <source>
        <dbReference type="ARBA" id="ARBA00022832"/>
    </source>
</evidence>
<evidence type="ECO:0000256" key="9">
    <source>
        <dbReference type="ARBA" id="ARBA00023315"/>
    </source>
</evidence>
<keyword evidence="6" id="KW-0809">Transit peptide</keyword>
<dbReference type="Pfam" id="PF02803">
    <property type="entry name" value="Thiolase_C"/>
    <property type="match status" value="1"/>
</dbReference>
<evidence type="ECO:0000256" key="11">
    <source>
        <dbReference type="ARBA" id="ARBA00047605"/>
    </source>
</evidence>